<evidence type="ECO:0000259" key="1">
    <source>
        <dbReference type="Pfam" id="PF18269"/>
    </source>
</evidence>
<sequence>MSRVANQVCDDEHLLHAAIIRNRLNKIEQLKLLIDMGEYKFGENSENDQAINQREKLREWLCQKEYEVCEYKNLRQEMHEFAS</sequence>
<dbReference type="Pfam" id="PF18269">
    <property type="entry name" value="T3SS_ATPase_C"/>
    <property type="match status" value="1"/>
</dbReference>
<accession>A0AB39W0A0</accession>
<feature type="domain" description="T3SS EscN ATPase C-terminal" evidence="1">
    <location>
        <begin position="10"/>
        <end position="80"/>
    </location>
</feature>
<gene>
    <name evidence="2" type="ORF">AB3G37_14725</name>
</gene>
<reference evidence="2" key="1">
    <citation type="submission" date="2024-07" db="EMBL/GenBank/DDBJ databases">
        <authorList>
            <person name="Biller S.J."/>
        </authorList>
    </citation>
    <scope>NUCLEOTIDE SEQUENCE</scope>
    <source>
        <strain evidence="2">WC2420</strain>
    </source>
</reference>
<dbReference type="InterPro" id="IPR040627">
    <property type="entry name" value="T3SS_ATPase_C"/>
</dbReference>
<evidence type="ECO:0000313" key="2">
    <source>
        <dbReference type="EMBL" id="XDU74902.1"/>
    </source>
</evidence>
<dbReference type="AlphaFoldDB" id="A0AB39W0A0"/>
<organism evidence="2">
    <name type="scientific">Rouxiella sp. WC2420</name>
    <dbReference type="NCBI Taxonomy" id="3234145"/>
    <lineage>
        <taxon>Bacteria</taxon>
        <taxon>Pseudomonadati</taxon>
        <taxon>Pseudomonadota</taxon>
        <taxon>Gammaproteobacteria</taxon>
        <taxon>Enterobacterales</taxon>
        <taxon>Yersiniaceae</taxon>
        <taxon>Rouxiella</taxon>
    </lineage>
</organism>
<protein>
    <recommendedName>
        <fullName evidence="1">T3SS EscN ATPase C-terminal domain-containing protein</fullName>
    </recommendedName>
</protein>
<dbReference type="Gene3D" id="1.20.1270.330">
    <property type="match status" value="1"/>
</dbReference>
<name>A0AB39W0A0_9GAMM</name>
<proteinExistence type="predicted"/>
<dbReference type="EMBL" id="CP165628">
    <property type="protein sequence ID" value="XDU74902.1"/>
    <property type="molecule type" value="Genomic_DNA"/>
</dbReference>